<dbReference type="Proteomes" id="UP001515100">
    <property type="component" value="Unassembled WGS sequence"/>
</dbReference>
<keyword evidence="3" id="KW-0812">Transmembrane</keyword>
<dbReference type="AlphaFoldDB" id="A0A641ASC4"/>
<keyword evidence="5" id="KW-1185">Reference proteome</keyword>
<keyword evidence="4" id="KW-0121">Carboxypeptidase</keyword>
<dbReference type="NCBIfam" id="TIGR00666">
    <property type="entry name" value="PBP4"/>
    <property type="match status" value="1"/>
</dbReference>
<reference evidence="4" key="1">
    <citation type="submission" date="2019-09" db="EMBL/GenBank/DDBJ databases">
        <authorList>
            <person name="Li J."/>
        </authorList>
    </citation>
    <scope>NUCLEOTIDE SEQUENCE [LARGE SCALE GENOMIC DNA]</scope>
    <source>
        <strain evidence="4">NRBC 14897</strain>
    </source>
</reference>
<protein>
    <submittedName>
        <fullName evidence="4">D-alanyl-D-alanine carboxypeptidase/D-alanyl-D-alanine-endopeptidase</fullName>
        <ecNumber evidence="4">3.4.16.4</ecNumber>
    </submittedName>
</protein>
<proteinExistence type="inferred from homology"/>
<dbReference type="InterPro" id="IPR012338">
    <property type="entry name" value="Beta-lactam/transpept-like"/>
</dbReference>
<evidence type="ECO:0000313" key="4">
    <source>
        <dbReference type="EMBL" id="KAA1379971.1"/>
    </source>
</evidence>
<evidence type="ECO:0000256" key="1">
    <source>
        <dbReference type="ARBA" id="ARBA00006096"/>
    </source>
</evidence>
<dbReference type="Gene3D" id="3.50.80.20">
    <property type="entry name" value="D-Ala-D-Ala carboxypeptidase C, peptidase S13"/>
    <property type="match status" value="1"/>
</dbReference>
<dbReference type="PANTHER" id="PTHR30023">
    <property type="entry name" value="D-ALANYL-D-ALANINE CARBOXYPEPTIDASE"/>
    <property type="match status" value="1"/>
</dbReference>
<keyword evidence="4" id="KW-0645">Protease</keyword>
<comment type="similarity">
    <text evidence="1">Belongs to the peptidase S13 family.</text>
</comment>
<dbReference type="InterPro" id="IPR000667">
    <property type="entry name" value="Peptidase_S13"/>
</dbReference>
<dbReference type="GO" id="GO:0009002">
    <property type="term" value="F:serine-type D-Ala-D-Ala carboxypeptidase activity"/>
    <property type="evidence" value="ECO:0007669"/>
    <property type="project" value="UniProtKB-EC"/>
</dbReference>
<dbReference type="GO" id="GO:0006508">
    <property type="term" value="P:proteolysis"/>
    <property type="evidence" value="ECO:0007669"/>
    <property type="project" value="InterPro"/>
</dbReference>
<evidence type="ECO:0000313" key="5">
    <source>
        <dbReference type="Proteomes" id="UP001515100"/>
    </source>
</evidence>
<dbReference type="OrthoDB" id="56883at2"/>
<dbReference type="RefSeq" id="WP_129179991.1">
    <property type="nucleotide sequence ID" value="NZ_JAGIOG010000001.1"/>
</dbReference>
<accession>A0A641ASC4</accession>
<gene>
    <name evidence="4" type="primary">dacB</name>
    <name evidence="4" type="ORF">ESP62_001815</name>
</gene>
<name>A0A641ASC4_9ACTN</name>
<sequence>MGEQRGRRVVGGTLALLVPAVVLALVIALGVTLWGRGDLNALICDGDCGPANVVPPAALALDEVPRSAAPDAPDAGTVDPGKLQAAVAPGLADAALGPHVGFAAVGADGTALYGSGAGTFAPASTTKVLTGYAALATIDPATRFSTTVVRSADGIVLVGGGDPYLATKPRARGDDRVFQADLTTLARRTAKALTASGTTAVTLGYDASLFTGPDASPTWEDSYVSADIVTRISALWTDQGVSDSGAGLADDPADDAARTFARLLADEGIDVKGDPSAVTAGAGAAAVAEVRSATLAQIVETLVRVSDNEAAEVVLRHVGLAAGGPGSFDGGTAAVKAALTAGGIATDGLVLNDGSGLSRDNRIAPSTLAQTLQVARGTPRASGLLADLPVSGFTGTLVGRFADLKAARGTVRAKTGTLSGIHSLAGYALDADSRPVIFAVMSDRADRDLPLQAQAALDRVAAAIATCSCGARE</sequence>
<dbReference type="Gene3D" id="3.40.710.10">
    <property type="entry name" value="DD-peptidase/beta-lactamase superfamily"/>
    <property type="match status" value="1"/>
</dbReference>
<comment type="caution">
    <text evidence="4">The sequence shown here is derived from an EMBL/GenBank/DDBJ whole genome shotgun (WGS) entry which is preliminary data.</text>
</comment>
<keyword evidence="3" id="KW-1133">Transmembrane helix</keyword>
<dbReference type="PANTHER" id="PTHR30023:SF0">
    <property type="entry name" value="PENICILLIN-SENSITIVE CARBOXYPEPTIDASE A"/>
    <property type="match status" value="1"/>
</dbReference>
<dbReference type="SUPFAM" id="SSF56601">
    <property type="entry name" value="beta-lactamase/transpeptidase-like"/>
    <property type="match status" value="1"/>
</dbReference>
<feature type="transmembrane region" description="Helical" evidence="3">
    <location>
        <begin position="12"/>
        <end position="34"/>
    </location>
</feature>
<dbReference type="Pfam" id="PF02113">
    <property type="entry name" value="Peptidase_S13"/>
    <property type="match status" value="2"/>
</dbReference>
<evidence type="ECO:0000256" key="2">
    <source>
        <dbReference type="ARBA" id="ARBA00022801"/>
    </source>
</evidence>
<dbReference type="EC" id="3.4.16.4" evidence="4"/>
<keyword evidence="3" id="KW-0472">Membrane</keyword>
<dbReference type="PRINTS" id="PR00922">
    <property type="entry name" value="DADACBPTASE3"/>
</dbReference>
<dbReference type="EMBL" id="SDPP02000001">
    <property type="protein sequence ID" value="KAA1379971.1"/>
    <property type="molecule type" value="Genomic_DNA"/>
</dbReference>
<organism evidence="4 5">
    <name type="scientific">Aeromicrobium fastidiosum</name>
    <dbReference type="NCBI Taxonomy" id="52699"/>
    <lineage>
        <taxon>Bacteria</taxon>
        <taxon>Bacillati</taxon>
        <taxon>Actinomycetota</taxon>
        <taxon>Actinomycetes</taxon>
        <taxon>Propionibacteriales</taxon>
        <taxon>Nocardioidaceae</taxon>
        <taxon>Aeromicrobium</taxon>
    </lineage>
</organism>
<evidence type="ECO:0000256" key="3">
    <source>
        <dbReference type="SAM" id="Phobius"/>
    </source>
</evidence>
<keyword evidence="2 4" id="KW-0378">Hydrolase</keyword>
<dbReference type="GO" id="GO:0000270">
    <property type="term" value="P:peptidoglycan metabolic process"/>
    <property type="evidence" value="ECO:0007669"/>
    <property type="project" value="TreeGrafter"/>
</dbReference>